<reference evidence="1" key="1">
    <citation type="journal article" date="2022" name="Int. J. Mol. Sci.">
        <title>Draft Genome of Tanacetum Coccineum: Genomic Comparison of Closely Related Tanacetum-Family Plants.</title>
        <authorList>
            <person name="Yamashiro T."/>
            <person name="Shiraishi A."/>
            <person name="Nakayama K."/>
            <person name="Satake H."/>
        </authorList>
    </citation>
    <scope>NUCLEOTIDE SEQUENCE</scope>
</reference>
<name>A0ABQ5E8B2_9ASTR</name>
<reference evidence="1" key="2">
    <citation type="submission" date="2022-01" db="EMBL/GenBank/DDBJ databases">
        <authorList>
            <person name="Yamashiro T."/>
            <person name="Shiraishi A."/>
            <person name="Satake H."/>
            <person name="Nakayama K."/>
        </authorList>
    </citation>
    <scope>NUCLEOTIDE SEQUENCE</scope>
</reference>
<comment type="caution">
    <text evidence="1">The sequence shown here is derived from an EMBL/GenBank/DDBJ whole genome shotgun (WGS) entry which is preliminary data.</text>
</comment>
<organism evidence="1 2">
    <name type="scientific">Tanacetum coccineum</name>
    <dbReference type="NCBI Taxonomy" id="301880"/>
    <lineage>
        <taxon>Eukaryota</taxon>
        <taxon>Viridiplantae</taxon>
        <taxon>Streptophyta</taxon>
        <taxon>Embryophyta</taxon>
        <taxon>Tracheophyta</taxon>
        <taxon>Spermatophyta</taxon>
        <taxon>Magnoliopsida</taxon>
        <taxon>eudicotyledons</taxon>
        <taxon>Gunneridae</taxon>
        <taxon>Pentapetalae</taxon>
        <taxon>asterids</taxon>
        <taxon>campanulids</taxon>
        <taxon>Asterales</taxon>
        <taxon>Asteraceae</taxon>
        <taxon>Asteroideae</taxon>
        <taxon>Anthemideae</taxon>
        <taxon>Anthemidinae</taxon>
        <taxon>Tanacetum</taxon>
    </lineage>
</organism>
<protein>
    <submittedName>
        <fullName evidence="1">Uncharacterized protein</fullName>
    </submittedName>
</protein>
<dbReference type="EMBL" id="BQNB010016038">
    <property type="protein sequence ID" value="GJT47079.1"/>
    <property type="molecule type" value="Genomic_DNA"/>
</dbReference>
<evidence type="ECO:0000313" key="2">
    <source>
        <dbReference type="Proteomes" id="UP001151760"/>
    </source>
</evidence>
<accession>A0ABQ5E8B2</accession>
<gene>
    <name evidence="1" type="ORF">Tco_0955794</name>
</gene>
<proteinExistence type="predicted"/>
<dbReference type="Proteomes" id="UP001151760">
    <property type="component" value="Unassembled WGS sequence"/>
</dbReference>
<keyword evidence="2" id="KW-1185">Reference proteome</keyword>
<evidence type="ECO:0000313" key="1">
    <source>
        <dbReference type="EMBL" id="GJT47079.1"/>
    </source>
</evidence>
<sequence>MEYDSGVIGDGGGWLRQDVSRTLFIGGSDIDGSSRIDILAVIRCTERKGYRLILTDMYLDYGCRVYVDESGKLGKNDEAG</sequence>